<comment type="caution">
    <text evidence="2">The sequence shown here is derived from an EMBL/GenBank/DDBJ whole genome shotgun (WGS) entry which is preliminary data.</text>
</comment>
<evidence type="ECO:0000313" key="2">
    <source>
        <dbReference type="EMBL" id="TAA40122.1"/>
    </source>
</evidence>
<gene>
    <name evidence="2" type="ORF">EA655_13265</name>
</gene>
<reference evidence="2 3" key="1">
    <citation type="submission" date="2019-02" db="EMBL/GenBank/DDBJ databases">
        <title>WGS of Pseudoxanthomonas species novum from clinical isolates.</title>
        <authorList>
            <person name="Bernier A.-M."/>
            <person name="Bernard K."/>
            <person name="Vachon A."/>
        </authorList>
    </citation>
    <scope>NUCLEOTIDE SEQUENCE [LARGE SCALE GENOMIC DNA]</scope>
    <source>
        <strain evidence="2 3">NML130969</strain>
    </source>
</reference>
<accession>A0A4V2HFU1</accession>
<dbReference type="InterPro" id="IPR022123">
    <property type="entry name" value="DUF3658"/>
</dbReference>
<dbReference type="EMBL" id="SHMG01000008">
    <property type="protein sequence ID" value="TAA40122.1"/>
    <property type="molecule type" value="Genomic_DNA"/>
</dbReference>
<dbReference type="PROSITE" id="PS51257">
    <property type="entry name" value="PROKAR_LIPOPROTEIN"/>
    <property type="match status" value="1"/>
</dbReference>
<organism evidence="2 3">
    <name type="scientific">Pseudoxanthomonas winnipegensis</name>
    <dbReference type="NCBI Taxonomy" id="2480810"/>
    <lineage>
        <taxon>Bacteria</taxon>
        <taxon>Pseudomonadati</taxon>
        <taxon>Pseudomonadota</taxon>
        <taxon>Gammaproteobacteria</taxon>
        <taxon>Lysobacterales</taxon>
        <taxon>Lysobacteraceae</taxon>
        <taxon>Pseudoxanthomonas</taxon>
    </lineage>
</organism>
<evidence type="ECO:0000313" key="3">
    <source>
        <dbReference type="Proteomes" id="UP000294164"/>
    </source>
</evidence>
<feature type="domain" description="DUF3658" evidence="1">
    <location>
        <begin position="61"/>
        <end position="131"/>
    </location>
</feature>
<dbReference type="Proteomes" id="UP000294164">
    <property type="component" value="Unassembled WGS sequence"/>
</dbReference>
<dbReference type="AlphaFoldDB" id="A0A4V2HFU1"/>
<sequence length="148" mass="16322">MQFSQNRDQSAALMQATGLGSCFRERATALQPLIGTFAMDPTDNQDDPPLDAEDLEAVATLTQDDFNAIDQALLVASSTSWRKVASVVGAARDTYPDLYHDIPDVFYSHRVRTLVSDGKLEAQGNLHRMRFSEVRLPQAIVRYFGGGT</sequence>
<evidence type="ECO:0000259" key="1">
    <source>
        <dbReference type="Pfam" id="PF12395"/>
    </source>
</evidence>
<proteinExistence type="predicted"/>
<dbReference type="OrthoDB" id="7032026at2"/>
<dbReference type="Pfam" id="PF12395">
    <property type="entry name" value="DUF3658"/>
    <property type="match status" value="1"/>
</dbReference>
<name>A0A4V2HFU1_9GAMM</name>
<protein>
    <recommendedName>
        <fullName evidence="1">DUF3658 domain-containing protein</fullName>
    </recommendedName>
</protein>